<dbReference type="PROSITE" id="PS50097">
    <property type="entry name" value="BTB"/>
    <property type="match status" value="1"/>
</dbReference>
<dbReference type="EMBL" id="JANPWB010000014">
    <property type="protein sequence ID" value="KAJ1097640.1"/>
    <property type="molecule type" value="Genomic_DNA"/>
</dbReference>
<feature type="region of interest" description="Disordered" evidence="17">
    <location>
        <begin position="500"/>
        <end position="522"/>
    </location>
</feature>
<dbReference type="GO" id="GO:0000712">
    <property type="term" value="P:resolution of meiotic recombination intermediates"/>
    <property type="evidence" value="ECO:0007669"/>
    <property type="project" value="TreeGrafter"/>
</dbReference>
<evidence type="ECO:0000256" key="13">
    <source>
        <dbReference type="ARBA" id="ARBA00023242"/>
    </source>
</evidence>
<feature type="compositionally biased region" description="Low complexity" evidence="17">
    <location>
        <begin position="1914"/>
        <end position="1923"/>
    </location>
</feature>
<keyword evidence="8" id="KW-0863">Zinc-finger</keyword>
<feature type="compositionally biased region" description="Polar residues" evidence="17">
    <location>
        <begin position="1330"/>
        <end position="1361"/>
    </location>
</feature>
<feature type="region of interest" description="Disordered" evidence="17">
    <location>
        <begin position="1229"/>
        <end position="1290"/>
    </location>
</feature>
<feature type="compositionally biased region" description="Low complexity" evidence="17">
    <location>
        <begin position="1231"/>
        <end position="1245"/>
    </location>
</feature>
<feature type="compositionally biased region" description="Polar residues" evidence="17">
    <location>
        <begin position="113"/>
        <end position="124"/>
    </location>
</feature>
<dbReference type="InterPro" id="IPR018574">
    <property type="entry name" value="Structure-sp_endonuc_su_Slx4"/>
</dbReference>
<keyword evidence="13" id="KW-0539">Nucleus</keyword>
<keyword evidence="5" id="KW-0479">Metal-binding</keyword>
<keyword evidence="20" id="KW-1185">Reference proteome</keyword>
<feature type="region of interest" description="Disordered" evidence="17">
    <location>
        <begin position="1714"/>
        <end position="1733"/>
    </location>
</feature>
<dbReference type="GO" id="GO:0090656">
    <property type="term" value="P:t-circle formation"/>
    <property type="evidence" value="ECO:0007669"/>
    <property type="project" value="UniProtKB-ARBA"/>
</dbReference>
<feature type="compositionally biased region" description="Polar residues" evidence="17">
    <location>
        <begin position="1987"/>
        <end position="1996"/>
    </location>
</feature>
<comment type="subcellular location">
    <subcellularLocation>
        <location evidence="1">Nucleus</location>
    </subcellularLocation>
</comment>
<dbReference type="SUPFAM" id="SSF54695">
    <property type="entry name" value="POZ domain"/>
    <property type="match status" value="1"/>
</dbReference>
<keyword evidence="12" id="KW-0234">DNA repair</keyword>
<keyword evidence="11" id="KW-0233">DNA recombination</keyword>
<keyword evidence="3" id="KW-1017">Isopeptide bond</keyword>
<dbReference type="GO" id="GO:0008270">
    <property type="term" value="F:zinc ion binding"/>
    <property type="evidence" value="ECO:0007669"/>
    <property type="project" value="UniProtKB-KW"/>
</dbReference>
<feature type="compositionally biased region" description="Basic and acidic residues" evidence="17">
    <location>
        <begin position="262"/>
        <end position="279"/>
    </location>
</feature>
<evidence type="ECO:0000256" key="17">
    <source>
        <dbReference type="SAM" id="MobiDB-lite"/>
    </source>
</evidence>
<keyword evidence="6" id="KW-0677">Repeat</keyword>
<dbReference type="GO" id="GO:0006281">
    <property type="term" value="P:DNA repair"/>
    <property type="evidence" value="ECO:0007669"/>
    <property type="project" value="UniProtKB-KW"/>
</dbReference>
<dbReference type="FunFam" id="3.30.710.10:FF:000116">
    <property type="entry name" value="SLX4 structure-specific endonuclease subunit"/>
    <property type="match status" value="1"/>
</dbReference>
<dbReference type="InterPro" id="IPR011333">
    <property type="entry name" value="SKP1/BTB/POZ_sf"/>
</dbReference>
<feature type="compositionally biased region" description="Polar residues" evidence="17">
    <location>
        <begin position="1588"/>
        <end position="1628"/>
    </location>
</feature>
<name>A0AAV7MBZ7_PLEWA</name>
<feature type="region of interest" description="Disordered" evidence="17">
    <location>
        <begin position="1789"/>
        <end position="1810"/>
    </location>
</feature>
<feature type="compositionally biased region" description="Polar residues" evidence="17">
    <location>
        <begin position="33"/>
        <end position="48"/>
    </location>
</feature>
<feature type="region of interest" description="Disordered" evidence="17">
    <location>
        <begin position="262"/>
        <end position="302"/>
    </location>
</feature>
<feature type="compositionally biased region" description="Low complexity" evidence="17">
    <location>
        <begin position="1261"/>
        <end position="1290"/>
    </location>
</feature>
<evidence type="ECO:0000256" key="4">
    <source>
        <dbReference type="ARBA" id="ARBA00022553"/>
    </source>
</evidence>
<feature type="region of interest" description="Disordered" evidence="17">
    <location>
        <begin position="1330"/>
        <end position="1364"/>
    </location>
</feature>
<feature type="compositionally biased region" description="Polar residues" evidence="17">
    <location>
        <begin position="1789"/>
        <end position="1804"/>
    </location>
</feature>
<feature type="region of interest" description="Disordered" evidence="17">
    <location>
        <begin position="868"/>
        <end position="891"/>
    </location>
</feature>
<dbReference type="PANTHER" id="PTHR21541">
    <property type="entry name" value="BTB POZ DOMAIN CONTAINING 12"/>
    <property type="match status" value="1"/>
</dbReference>
<dbReference type="Proteomes" id="UP001066276">
    <property type="component" value="Chromosome 10"/>
</dbReference>
<evidence type="ECO:0000256" key="14">
    <source>
        <dbReference type="ARBA" id="ARBA00029496"/>
    </source>
</evidence>
<feature type="region of interest" description="Disordered" evidence="17">
    <location>
        <begin position="1047"/>
        <end position="1067"/>
    </location>
</feature>
<evidence type="ECO:0000256" key="9">
    <source>
        <dbReference type="ARBA" id="ARBA00022833"/>
    </source>
</evidence>
<evidence type="ECO:0000256" key="1">
    <source>
        <dbReference type="ARBA" id="ARBA00004123"/>
    </source>
</evidence>
<evidence type="ECO:0000256" key="5">
    <source>
        <dbReference type="ARBA" id="ARBA00022723"/>
    </source>
</evidence>
<evidence type="ECO:0000256" key="7">
    <source>
        <dbReference type="ARBA" id="ARBA00022763"/>
    </source>
</evidence>
<evidence type="ECO:0000313" key="19">
    <source>
        <dbReference type="EMBL" id="KAJ1097640.1"/>
    </source>
</evidence>
<comment type="subunit">
    <text evidence="15">Forms a heterodimer with SLX1A/GIYD1. Interacts with ERCC4/XPF; catalytic subunit of the ERCC4-ERCC1 endonuclease. Interacts with MUS81; catalytic subunit of the MUS81-EME1 endonuclease. Interacts with MSH2; component of the MSH2-MSH3 mismatch repair complex. Interacts with TERF2-TERF2IP. Interacts with PLK1 and SLX4IP.</text>
</comment>
<reference evidence="19" key="1">
    <citation type="journal article" date="2022" name="bioRxiv">
        <title>Sequencing and chromosome-scale assembly of the giantPleurodeles waltlgenome.</title>
        <authorList>
            <person name="Brown T."/>
            <person name="Elewa A."/>
            <person name="Iarovenko S."/>
            <person name="Subramanian E."/>
            <person name="Araus A.J."/>
            <person name="Petzold A."/>
            <person name="Susuki M."/>
            <person name="Suzuki K.-i.T."/>
            <person name="Hayashi T."/>
            <person name="Toyoda A."/>
            <person name="Oliveira C."/>
            <person name="Osipova E."/>
            <person name="Leigh N.D."/>
            <person name="Simon A."/>
            <person name="Yun M.H."/>
        </authorList>
    </citation>
    <scope>NUCLEOTIDE SEQUENCE</scope>
    <source>
        <strain evidence="19">20211129_DDA</strain>
        <tissue evidence="19">Liver</tissue>
    </source>
</reference>
<gene>
    <name evidence="19" type="ORF">NDU88_002757</name>
</gene>
<dbReference type="SMART" id="SM00225">
    <property type="entry name" value="BTB"/>
    <property type="match status" value="1"/>
</dbReference>
<feature type="compositionally biased region" description="Polar residues" evidence="17">
    <location>
        <begin position="1888"/>
        <end position="1904"/>
    </location>
</feature>
<evidence type="ECO:0000256" key="12">
    <source>
        <dbReference type="ARBA" id="ARBA00023204"/>
    </source>
</evidence>
<proteinExistence type="inferred from homology"/>
<evidence type="ECO:0000256" key="6">
    <source>
        <dbReference type="ARBA" id="ARBA00022737"/>
    </source>
</evidence>
<feature type="region of interest" description="Disordered" evidence="17">
    <location>
        <begin position="911"/>
        <end position="933"/>
    </location>
</feature>
<keyword evidence="10" id="KW-0832">Ubl conjugation</keyword>
<evidence type="ECO:0000256" key="2">
    <source>
        <dbReference type="ARBA" id="ARBA00006661"/>
    </source>
</evidence>
<accession>A0AAV7MBZ7</accession>
<sequence>MDESDDEFTELCAKLLRRVKRNVADDNGKTSRRGPQNGSKSTAAQTTSKKPKPAAKIKNQDGTCKRKKGLCQESAGDSEGASTEPGKSDSNAKVAGRSGTLPGEELKAGIPSSALQEGNEQQRPQSDDRNDLLQTALNHTDEWNPEAKCAGAILVQDVQSRGVMVTESGMENLDPKAASVFSGLESTEMAQAKVVKSKGDLETGKADNVRLQMGISSFPVKVVPSHTLEEMAPAECIVHQVALKTSSAAVIGPRAVDRALEKMQKFKRADPRRLKRSAEESSTTPTNGPVLEENQPDNDSNITLSEVENDKALALALQRDTASQNKVKSLEEEGFYFCQLCHKDLSAMNSTLRQQHMNRCLDEVEMSEVPSAASAAPRVPECPICGKQFTTVKSRATHLKRCAVTMQVPPQMLLQAVQMQTMDSEVSGPTVASSAGRTKRKGSSKDSAPPKKHKPNSEISKAEDMLVALVMSRSLLEQESQDGALTVATVKPELTLPIKMIPGAEKKSRKKKKEAPPPPLLIQDPETAIKQIHNRVAALLTEETELPCTPTLPASRFLVMKDLDLEWHYLTSGKGGVLWKCSAMTDIPPIDFFYTKELAPPISPWIAPQRQKKQTVIPLVTCDDQRSCLPIQTPNDSTDPATQVVVKDTTDEKELRVNAVAKLNQHYGVSSCSQRDQEALQDLMELAGEGITLTQWKLAAEAEQNPLIEVSGKESEASDITPSGFVPSLRESKKMRRSSCHRTPQPLGTLATDFGGMVNNPHLSDVQFQMDCGTILYAHLFVLYARCPLLVELVHDEGFLVEEDGDMRCRRVLLNDVTAEAVCSLLRYLYCASTDISPHFVADVAALSVRFDVNELLAICENNHLGKPMTKEMDSDDEVFSDTKEENEEDNRADNFQELLKSMWVDEEVLTEEEGGNLEEDRSLQENEVDEEELEEIYEFAATQRKVIQDLSEEDTEGGLESEMESSENFMSEMCCAVKNIYATTGTENEKSQESMGIEHLLCAQQPSAGKEVGSQGVTKYPIVKVESEQPSQFTQLKCSKVTEPHTAKSEKSFSPEKDVENTKYMHNSPLPCEGIMKESSKEPLKDSSISQQSCVDLDDSYERMFSDTWGVYLEPSQVDHSKSVMGSQVAEKCGFISSSPDLCNHVQDFLPSENSHCQSPLAGRSISVLPALGLSPESLNPNRMPPLKAEPQSQYSPFKSLELGGNITSPHCGASPQSQSSIIVEHELGSTKTPSKSSPQQPSPFRSPEMSKDKAQKFQSSPYSPCLLSPSPESVQSKTLSLSVSPPSRRSLFSSLESLKNKREGNLFSAEAVTQLKKVVQGIARNYTNRMKQEKATPTMSPSGNLSKQSPNSLITSSSVERQKTSSLAKEKDIIILLDSDEEAELKQATTRSSNNSPCIVKEETSQSANLIGKGNNWQSLKPKDTPVLDFSTEDVLAGPCRETNSAIDTSLNGNSSSKLKLHLSCEDDQSHDGTCSSMETSWLIPATPLLSRSRNSSMQTQTRSFQNISKSSQVFSSHFETTTLDEHSNTLANNLSTNSPEASSVQTFRTSSSEEIFEKNSSHSSFKAPAMPNMSVEESSNKESLSDNTVMRSPTKSLTTPQASLTPHCNDSSSMDHIQPESPCSPTQVIPVEQLLLKQNMESSISEVELSQDSHVAIHLSSSGSMQTDFDLPIPVDECWNVDYLSPPKRDKPEELSFANITNNVGKISDTESCDLKSKTTPIDTTDSRHVSRISFQRNSAKQDSDISSKMAGASQSSKLSFLNSKVWEDWNEDCLPVFSPLSQELSNVTPPEGTSQQQTPVSAIPKRILAPEVPITPLPSYSDMDTPKLKKELDRFGVRPLPKRQMVLKLKEIFMYTHQTMSSDSEEEIPTSQLQARIKSVCLTQPTQGVSAPQRGCSSTETSKKRKPGDSSKPTSDSSSEGPVRTSKQRFKKPSEKKKNTSTAARKKQTANVSPAKSPIKDSLPCITASQESTASSAAGSDVSFESQSSSTNEFETAFASGEEEEEESISLSQAAVKEKDKTEAVRRYLHLNPDLHRKILLYEPIELAGLQAELKQNGIKISTGKLLDFLDTHCITFTTAAARKEKLERKQQKRGKKKVTTKRF</sequence>
<evidence type="ECO:0000256" key="3">
    <source>
        <dbReference type="ARBA" id="ARBA00022499"/>
    </source>
</evidence>
<comment type="caution">
    <text evidence="19">The sequence shown here is derived from an EMBL/GenBank/DDBJ whole genome shotgun (WGS) entry which is preliminary data.</text>
</comment>
<feature type="compositionally biased region" description="Basic and acidic residues" evidence="17">
    <location>
        <begin position="1047"/>
        <end position="1064"/>
    </location>
</feature>
<evidence type="ECO:0000259" key="18">
    <source>
        <dbReference type="PROSITE" id="PS50097"/>
    </source>
</evidence>
<feature type="domain" description="BTB" evidence="18">
    <location>
        <begin position="764"/>
        <end position="838"/>
    </location>
</feature>
<dbReference type="InterPro" id="IPR000210">
    <property type="entry name" value="BTB/POZ_dom"/>
</dbReference>
<evidence type="ECO:0000256" key="11">
    <source>
        <dbReference type="ARBA" id="ARBA00023172"/>
    </source>
</evidence>
<feature type="region of interest" description="Disordered" evidence="17">
    <location>
        <begin position="1178"/>
        <end position="1201"/>
    </location>
</feature>
<evidence type="ECO:0000313" key="20">
    <source>
        <dbReference type="Proteomes" id="UP001066276"/>
    </source>
</evidence>
<evidence type="ECO:0000256" key="8">
    <source>
        <dbReference type="ARBA" id="ARBA00022771"/>
    </source>
</evidence>
<dbReference type="Gene3D" id="3.30.710.10">
    <property type="entry name" value="Potassium Channel Kv1.1, Chain A"/>
    <property type="match status" value="1"/>
</dbReference>
<dbReference type="GO" id="GO:0033557">
    <property type="term" value="C:Slx1-Slx4 complex"/>
    <property type="evidence" value="ECO:0007669"/>
    <property type="project" value="InterPro"/>
</dbReference>
<feature type="region of interest" description="Disordered" evidence="17">
    <location>
        <begin position="1888"/>
        <end position="2020"/>
    </location>
</feature>
<feature type="compositionally biased region" description="Low complexity" evidence="17">
    <location>
        <begin position="1972"/>
        <end position="1984"/>
    </location>
</feature>
<dbReference type="CDD" id="cd22999">
    <property type="entry name" value="SAP_SLX4"/>
    <property type="match status" value="1"/>
</dbReference>
<keyword evidence="9" id="KW-0862">Zinc</keyword>
<dbReference type="Pfam" id="PF00651">
    <property type="entry name" value="BTB"/>
    <property type="match status" value="1"/>
</dbReference>
<dbReference type="PANTHER" id="PTHR21541:SF3">
    <property type="entry name" value="STRUCTURE-SPECIFIC ENDONUCLEASE SUBUNIT SLX4"/>
    <property type="match status" value="1"/>
</dbReference>
<keyword evidence="7" id="KW-0227">DNA damage</keyword>
<evidence type="ECO:0000256" key="15">
    <source>
        <dbReference type="ARBA" id="ARBA00064578"/>
    </source>
</evidence>
<dbReference type="GO" id="GO:0032206">
    <property type="term" value="P:positive regulation of telomere maintenance"/>
    <property type="evidence" value="ECO:0007669"/>
    <property type="project" value="UniProtKB-ARBA"/>
</dbReference>
<feature type="compositionally biased region" description="Acidic residues" evidence="17">
    <location>
        <begin position="874"/>
        <end position="889"/>
    </location>
</feature>
<dbReference type="GO" id="GO:0006260">
    <property type="term" value="P:DNA replication"/>
    <property type="evidence" value="ECO:0007669"/>
    <property type="project" value="InterPro"/>
</dbReference>
<comment type="similarity">
    <text evidence="2">Belongs to the SLX4 family.</text>
</comment>
<feature type="region of interest" description="Disordered" evidence="17">
    <location>
        <begin position="1551"/>
        <end position="1628"/>
    </location>
</feature>
<protein>
    <recommendedName>
        <fullName evidence="14">Structure-specific endonuclease subunit SLX4</fullName>
    </recommendedName>
    <alternativeName>
        <fullName evidence="16">BTB/POZ domain-containing protein 12</fullName>
    </alternativeName>
</protein>
<dbReference type="Pfam" id="PF09494">
    <property type="entry name" value="Slx4"/>
    <property type="match status" value="1"/>
</dbReference>
<evidence type="ECO:0000256" key="16">
    <source>
        <dbReference type="ARBA" id="ARBA00076095"/>
    </source>
</evidence>
<feature type="region of interest" description="Disordered" evidence="17">
    <location>
        <begin position="424"/>
        <end position="460"/>
    </location>
</feature>
<organism evidence="19 20">
    <name type="scientific">Pleurodeles waltl</name>
    <name type="common">Iberian ribbed newt</name>
    <dbReference type="NCBI Taxonomy" id="8319"/>
    <lineage>
        <taxon>Eukaryota</taxon>
        <taxon>Metazoa</taxon>
        <taxon>Chordata</taxon>
        <taxon>Craniata</taxon>
        <taxon>Vertebrata</taxon>
        <taxon>Euteleostomi</taxon>
        <taxon>Amphibia</taxon>
        <taxon>Batrachia</taxon>
        <taxon>Caudata</taxon>
        <taxon>Salamandroidea</taxon>
        <taxon>Salamandridae</taxon>
        <taxon>Pleurodelinae</taxon>
        <taxon>Pleurodeles</taxon>
    </lineage>
</organism>
<keyword evidence="4" id="KW-0597">Phosphoprotein</keyword>
<evidence type="ECO:0000256" key="10">
    <source>
        <dbReference type="ARBA" id="ARBA00022843"/>
    </source>
</evidence>
<feature type="region of interest" description="Disordered" evidence="17">
    <location>
        <begin position="19"/>
        <end position="127"/>
    </location>
</feature>